<evidence type="ECO:0000313" key="3">
    <source>
        <dbReference type="Proteomes" id="UP001220610"/>
    </source>
</evidence>
<evidence type="ECO:0000313" key="2">
    <source>
        <dbReference type="EMBL" id="WEK33471.1"/>
    </source>
</evidence>
<dbReference type="EMBL" id="CP119311">
    <property type="protein sequence ID" value="WEK33471.1"/>
    <property type="molecule type" value="Genomic_DNA"/>
</dbReference>
<keyword evidence="1" id="KW-0812">Transmembrane</keyword>
<feature type="transmembrane region" description="Helical" evidence="1">
    <location>
        <begin position="6"/>
        <end position="26"/>
    </location>
</feature>
<proteinExistence type="predicted"/>
<reference evidence="2" key="1">
    <citation type="submission" date="2023-03" db="EMBL/GenBank/DDBJ databases">
        <title>Andean soil-derived lignocellulolytic bacterial consortium as a source of novel taxa and putative plastic-active enzymes.</title>
        <authorList>
            <person name="Diaz-Garcia L."/>
            <person name="Chuvochina M."/>
            <person name="Feuerriegel G."/>
            <person name="Bunk B."/>
            <person name="Sproer C."/>
            <person name="Streit W.R."/>
            <person name="Rodriguez L.M."/>
            <person name="Overmann J."/>
            <person name="Jimenez D.J."/>
        </authorList>
    </citation>
    <scope>NUCLEOTIDE SEQUENCE</scope>
    <source>
        <strain evidence="2">MAG 7</strain>
    </source>
</reference>
<keyword evidence="1" id="KW-0472">Membrane</keyword>
<dbReference type="AlphaFoldDB" id="A0AAJ6BFW3"/>
<accession>A0AAJ6BFW3</accession>
<protein>
    <submittedName>
        <fullName evidence="2">YtxH domain-containing protein</fullName>
    </submittedName>
</protein>
<name>A0AAJ6BFW3_9BACT</name>
<dbReference type="Pfam" id="PF12732">
    <property type="entry name" value="YtxH"/>
    <property type="match status" value="1"/>
</dbReference>
<gene>
    <name evidence="2" type="ORF">P0Y53_13350</name>
</gene>
<evidence type="ECO:0000256" key="1">
    <source>
        <dbReference type="SAM" id="Phobius"/>
    </source>
</evidence>
<organism evidence="2 3">
    <name type="scientific">Candidatus Pseudobacter hemicellulosilyticus</name>
    <dbReference type="NCBI Taxonomy" id="3121375"/>
    <lineage>
        <taxon>Bacteria</taxon>
        <taxon>Pseudomonadati</taxon>
        <taxon>Bacteroidota</taxon>
        <taxon>Chitinophagia</taxon>
        <taxon>Chitinophagales</taxon>
        <taxon>Chitinophagaceae</taxon>
        <taxon>Pseudobacter</taxon>
    </lineage>
</organism>
<keyword evidence="1" id="KW-1133">Transmembrane helix</keyword>
<sequence>MTTSTKVLLGILGAAAAGAAVGLLLAPEKGSELRKRIKDTANDWACQLSDMVQAGKAKAEDLAEEAGTRVSNMRENLG</sequence>
<dbReference type="Proteomes" id="UP001220610">
    <property type="component" value="Chromosome"/>
</dbReference>
<dbReference type="InterPro" id="IPR024623">
    <property type="entry name" value="YtxH"/>
</dbReference>